<dbReference type="AlphaFoldDB" id="A0A645CTP8"/>
<name>A0A645CTP8_9ZZZZ</name>
<comment type="caution">
    <text evidence="1">The sequence shown here is derived from an EMBL/GenBank/DDBJ whole genome shotgun (WGS) entry which is preliminary data.</text>
</comment>
<protein>
    <submittedName>
        <fullName evidence="1">Uncharacterized protein</fullName>
    </submittedName>
</protein>
<gene>
    <name evidence="1" type="ORF">SDC9_127344</name>
</gene>
<evidence type="ECO:0000313" key="1">
    <source>
        <dbReference type="EMBL" id="MPM80297.1"/>
    </source>
</evidence>
<sequence length="51" mass="6224">MINDLCADKNQTEINELLNFFATSCNYEILQWKYMYHSMTTWPLDEIFVER</sequence>
<accession>A0A645CTP8</accession>
<organism evidence="1">
    <name type="scientific">bioreactor metagenome</name>
    <dbReference type="NCBI Taxonomy" id="1076179"/>
    <lineage>
        <taxon>unclassified sequences</taxon>
        <taxon>metagenomes</taxon>
        <taxon>ecological metagenomes</taxon>
    </lineage>
</organism>
<dbReference type="EMBL" id="VSSQ01029956">
    <property type="protein sequence ID" value="MPM80297.1"/>
    <property type="molecule type" value="Genomic_DNA"/>
</dbReference>
<reference evidence="1" key="1">
    <citation type="submission" date="2019-08" db="EMBL/GenBank/DDBJ databases">
        <authorList>
            <person name="Kucharzyk K."/>
            <person name="Murdoch R.W."/>
            <person name="Higgins S."/>
            <person name="Loffler F."/>
        </authorList>
    </citation>
    <scope>NUCLEOTIDE SEQUENCE</scope>
</reference>
<proteinExistence type="predicted"/>